<reference evidence="1 2" key="1">
    <citation type="submission" date="2019-02" db="EMBL/GenBank/DDBJ databases">
        <authorList>
            <consortium name="Pathogen Informatics"/>
        </authorList>
    </citation>
    <scope>NUCLEOTIDE SEQUENCE [LARGE SCALE GENOMIC DNA]</scope>
    <source>
        <strain evidence="1 2">3012STDY6944375</strain>
    </source>
</reference>
<gene>
    <name evidence="1" type="ORF">NCTC12078_00191</name>
</gene>
<dbReference type="Proteomes" id="UP000290013">
    <property type="component" value="Chromosome"/>
</dbReference>
<name>A0A4U8W7M8_9FLAO</name>
<accession>A0A4U8W7M8</accession>
<dbReference type="EMBL" id="LR215974">
    <property type="protein sequence ID" value="VFB02217.1"/>
    <property type="molecule type" value="Genomic_DNA"/>
</dbReference>
<evidence type="ECO:0000313" key="2">
    <source>
        <dbReference type="Proteomes" id="UP000290013"/>
    </source>
</evidence>
<sequence>MGTHYNGSETSGYGTSGNSIKAIHTRSGHILKFTEDGSIILTDKSGNIMTFDTVGSNITVTAPETITFNCKNMNSNVVENMILTFNTHKFSS</sequence>
<organism evidence="1 2">
    <name type="scientific">Chryseobacterium taihuense</name>
    <dbReference type="NCBI Taxonomy" id="1141221"/>
    <lineage>
        <taxon>Bacteria</taxon>
        <taxon>Pseudomonadati</taxon>
        <taxon>Bacteroidota</taxon>
        <taxon>Flavobacteriia</taxon>
        <taxon>Flavobacteriales</taxon>
        <taxon>Weeksellaceae</taxon>
        <taxon>Chryseobacterium group</taxon>
        <taxon>Chryseobacterium</taxon>
    </lineage>
</organism>
<dbReference type="AlphaFoldDB" id="A0A4U8W7M8"/>
<dbReference type="KEGG" id="ctai:NCTC12078_00191"/>
<evidence type="ECO:0000313" key="1">
    <source>
        <dbReference type="EMBL" id="VFB02217.1"/>
    </source>
</evidence>
<proteinExistence type="predicted"/>
<protein>
    <submittedName>
        <fullName evidence="1">Uncharacterized protein</fullName>
    </submittedName>
</protein>